<proteinExistence type="predicted"/>
<evidence type="ECO:0000313" key="2">
    <source>
        <dbReference type="Proteomes" id="UP001396334"/>
    </source>
</evidence>
<protein>
    <submittedName>
        <fullName evidence="1">Uncharacterized protein</fullName>
    </submittedName>
</protein>
<gene>
    <name evidence="1" type="ORF">V6N11_009451</name>
</gene>
<keyword evidence="2" id="KW-1185">Reference proteome</keyword>
<sequence length="87" mass="9223">MSCFESYSYRENGNMLNEEPGASDEGARLAALNVVRLASAVGGVRGIASWRLAPQARFLKPRSQRLFKSGRRILVKPSKGAGGAGGA</sequence>
<accession>A0ABR2P5G6</accession>
<reference evidence="1 2" key="1">
    <citation type="journal article" date="2024" name="G3 (Bethesda)">
        <title>Genome assembly of Hibiscus sabdariffa L. provides insights into metabolisms of medicinal natural products.</title>
        <authorList>
            <person name="Kim T."/>
        </authorList>
    </citation>
    <scope>NUCLEOTIDE SEQUENCE [LARGE SCALE GENOMIC DNA]</scope>
    <source>
        <strain evidence="1">TK-2024</strain>
        <tissue evidence="1">Old leaves</tissue>
    </source>
</reference>
<name>A0ABR2P5G6_9ROSI</name>
<organism evidence="1 2">
    <name type="scientific">Hibiscus sabdariffa</name>
    <name type="common">roselle</name>
    <dbReference type="NCBI Taxonomy" id="183260"/>
    <lineage>
        <taxon>Eukaryota</taxon>
        <taxon>Viridiplantae</taxon>
        <taxon>Streptophyta</taxon>
        <taxon>Embryophyta</taxon>
        <taxon>Tracheophyta</taxon>
        <taxon>Spermatophyta</taxon>
        <taxon>Magnoliopsida</taxon>
        <taxon>eudicotyledons</taxon>
        <taxon>Gunneridae</taxon>
        <taxon>Pentapetalae</taxon>
        <taxon>rosids</taxon>
        <taxon>malvids</taxon>
        <taxon>Malvales</taxon>
        <taxon>Malvaceae</taxon>
        <taxon>Malvoideae</taxon>
        <taxon>Hibiscus</taxon>
    </lineage>
</organism>
<evidence type="ECO:0000313" key="1">
    <source>
        <dbReference type="EMBL" id="KAK8983662.1"/>
    </source>
</evidence>
<dbReference type="EMBL" id="JBBPBN010000079">
    <property type="protein sequence ID" value="KAK8983662.1"/>
    <property type="molecule type" value="Genomic_DNA"/>
</dbReference>
<comment type="caution">
    <text evidence="1">The sequence shown here is derived from an EMBL/GenBank/DDBJ whole genome shotgun (WGS) entry which is preliminary data.</text>
</comment>
<dbReference type="Proteomes" id="UP001396334">
    <property type="component" value="Unassembled WGS sequence"/>
</dbReference>